<keyword evidence="5" id="KW-0864">Zinc transport</keyword>
<dbReference type="NCBIfam" id="TIGR01297">
    <property type="entry name" value="CDF"/>
    <property type="match status" value="1"/>
</dbReference>
<evidence type="ECO:0000313" key="12">
    <source>
        <dbReference type="EMBL" id="EIC27917.1"/>
    </source>
</evidence>
<dbReference type="HOGENOM" id="CLU_013430_0_0_6"/>
<dbReference type="SUPFAM" id="SSF160240">
    <property type="entry name" value="Cation efflux protein cytoplasmic domain-like"/>
    <property type="match status" value="1"/>
</dbReference>
<feature type="domain" description="Cation efflux protein transmembrane" evidence="10">
    <location>
        <begin position="24"/>
        <end position="209"/>
    </location>
</feature>
<comment type="subcellular location">
    <subcellularLocation>
        <location evidence="1">Membrane</location>
        <topology evidence="1">Multi-pass membrane protein</topology>
    </subcellularLocation>
</comment>
<dbReference type="AlphaFoldDB" id="H8GJV8"/>
<dbReference type="InterPro" id="IPR036837">
    <property type="entry name" value="Cation_efflux_CTD_sf"/>
</dbReference>
<evidence type="ECO:0000256" key="9">
    <source>
        <dbReference type="SAM" id="Phobius"/>
    </source>
</evidence>
<keyword evidence="5" id="KW-0862">Zinc</keyword>
<keyword evidence="7" id="KW-0406">Ion transport</keyword>
<accession>H8GJV8</accession>
<feature type="transmembrane region" description="Helical" evidence="9">
    <location>
        <begin position="21"/>
        <end position="39"/>
    </location>
</feature>
<gene>
    <name evidence="12" type="ORF">Metal_0047</name>
</gene>
<protein>
    <submittedName>
        <fullName evidence="12">Cation diffusion facilitator family transporter</fullName>
    </submittedName>
</protein>
<dbReference type="GO" id="GO:0005385">
    <property type="term" value="F:zinc ion transmembrane transporter activity"/>
    <property type="evidence" value="ECO:0007669"/>
    <property type="project" value="TreeGrafter"/>
</dbReference>
<keyword evidence="3" id="KW-0813">Transport</keyword>
<reference evidence="12 13" key="1">
    <citation type="journal article" date="2013" name="Genome Announc.">
        <title>Genome Sequence of the Obligate Gammaproteobacterial Methanotroph Methylomicrobium album Strain BG8.</title>
        <authorList>
            <person name="Kits K.D."/>
            <person name="Kalyuzhnaya M.G."/>
            <person name="Klotz M.G."/>
            <person name="Jetten M.S."/>
            <person name="Op den Camp H.J."/>
            <person name="Vuilleumier S."/>
            <person name="Bringel F."/>
            <person name="Dispirito A.A."/>
            <person name="Murrell J.C."/>
            <person name="Bruce D."/>
            <person name="Cheng J.F."/>
            <person name="Copeland A."/>
            <person name="Goodwin L."/>
            <person name="Hauser L."/>
            <person name="Lajus A."/>
            <person name="Land M.L."/>
            <person name="Lapidus A."/>
            <person name="Lucas S."/>
            <person name="Medigue C."/>
            <person name="Pitluck S."/>
            <person name="Woyke T."/>
            <person name="Zeytun A."/>
            <person name="Stein L.Y."/>
        </authorList>
    </citation>
    <scope>NUCLEOTIDE SEQUENCE [LARGE SCALE GENOMIC DNA]</scope>
    <source>
        <strain evidence="12 13">BG8</strain>
    </source>
</reference>
<dbReference type="SUPFAM" id="SSF161111">
    <property type="entry name" value="Cation efflux protein transmembrane domain-like"/>
    <property type="match status" value="1"/>
</dbReference>
<evidence type="ECO:0000259" key="10">
    <source>
        <dbReference type="Pfam" id="PF01545"/>
    </source>
</evidence>
<dbReference type="InterPro" id="IPR027470">
    <property type="entry name" value="Cation_efflux_CTD"/>
</dbReference>
<dbReference type="InterPro" id="IPR002524">
    <property type="entry name" value="Cation_efflux"/>
</dbReference>
<feature type="transmembrane region" description="Helical" evidence="9">
    <location>
        <begin position="59"/>
        <end position="76"/>
    </location>
</feature>
<feature type="transmembrane region" description="Helical" evidence="9">
    <location>
        <begin position="156"/>
        <end position="182"/>
    </location>
</feature>
<dbReference type="eggNOG" id="COG1230">
    <property type="taxonomic scope" value="Bacteria"/>
</dbReference>
<proteinExistence type="inferred from homology"/>
<dbReference type="PANTHER" id="PTHR11562">
    <property type="entry name" value="CATION EFFLUX PROTEIN/ ZINC TRANSPORTER"/>
    <property type="match status" value="1"/>
</dbReference>
<comment type="similarity">
    <text evidence="2">Belongs to the cation diffusion facilitator (CDF) transporter (TC 2.A.4) family. SLC30A subfamily.</text>
</comment>
<dbReference type="Gene3D" id="1.20.1510.10">
    <property type="entry name" value="Cation efflux protein transmembrane domain"/>
    <property type="match status" value="1"/>
</dbReference>
<name>H8GJV8_METAL</name>
<feature type="transmembrane region" description="Helical" evidence="9">
    <location>
        <begin position="120"/>
        <end position="144"/>
    </location>
</feature>
<sequence length="303" mass="32203">MHTEHHSHSHQHSHAPNYGRAFAVGIILNSIFIGVEAVYGFLSHSLALIADAGHNLGDVLGLFLAWGATALGRRAATERHSYGLQRASVLAALANAVLLLVAVGAIILEAVQRLETPSPIAADTVIWVAVAGIVINAGTAMMFMSGRKSDLNIRGAFLHMAADALVSAGVVAGAAVILFTGWQWVDPALSLILALTIIYSSWRLLWDSLNLALDAVPEGIDAAAVRAYLLGLPAVTDVHHLHIWGLSTTQAALTVHLVLTDDSRSNALLHQINHDLHDRFGIGHATIQFESAGEAACHSEQCY</sequence>
<evidence type="ECO:0000256" key="4">
    <source>
        <dbReference type="ARBA" id="ARBA00022692"/>
    </source>
</evidence>
<dbReference type="RefSeq" id="WP_005368434.1">
    <property type="nucleotide sequence ID" value="NZ_CM001475.1"/>
</dbReference>
<dbReference type="InterPro" id="IPR058533">
    <property type="entry name" value="Cation_efflux_TM"/>
</dbReference>
<evidence type="ECO:0000256" key="7">
    <source>
        <dbReference type="ARBA" id="ARBA00023065"/>
    </source>
</evidence>
<dbReference type="Pfam" id="PF16916">
    <property type="entry name" value="ZT_dimer"/>
    <property type="match status" value="1"/>
</dbReference>
<keyword evidence="6 9" id="KW-1133">Transmembrane helix</keyword>
<feature type="transmembrane region" description="Helical" evidence="9">
    <location>
        <begin position="88"/>
        <end position="108"/>
    </location>
</feature>
<evidence type="ECO:0000313" key="13">
    <source>
        <dbReference type="Proteomes" id="UP000005090"/>
    </source>
</evidence>
<dbReference type="InterPro" id="IPR027469">
    <property type="entry name" value="Cation_efflux_TMD_sf"/>
</dbReference>
<organism evidence="12 13">
    <name type="scientific">Methylomicrobium album BG8</name>
    <dbReference type="NCBI Taxonomy" id="686340"/>
    <lineage>
        <taxon>Bacteria</taxon>
        <taxon>Pseudomonadati</taxon>
        <taxon>Pseudomonadota</taxon>
        <taxon>Gammaproteobacteria</taxon>
        <taxon>Methylococcales</taxon>
        <taxon>Methylococcaceae</taxon>
        <taxon>Methylomicrobium</taxon>
    </lineage>
</organism>
<dbReference type="STRING" id="686340.Metal_0047"/>
<evidence type="ECO:0000256" key="3">
    <source>
        <dbReference type="ARBA" id="ARBA00022448"/>
    </source>
</evidence>
<evidence type="ECO:0000256" key="5">
    <source>
        <dbReference type="ARBA" id="ARBA00022906"/>
    </source>
</evidence>
<dbReference type="InterPro" id="IPR050681">
    <property type="entry name" value="CDF/SLC30A"/>
</dbReference>
<dbReference type="Pfam" id="PF01545">
    <property type="entry name" value="Cation_efflux"/>
    <property type="match status" value="1"/>
</dbReference>
<dbReference type="GO" id="GO:0005886">
    <property type="term" value="C:plasma membrane"/>
    <property type="evidence" value="ECO:0007669"/>
    <property type="project" value="TreeGrafter"/>
</dbReference>
<evidence type="ECO:0000256" key="8">
    <source>
        <dbReference type="ARBA" id="ARBA00023136"/>
    </source>
</evidence>
<keyword evidence="8 9" id="KW-0472">Membrane</keyword>
<feature type="transmembrane region" description="Helical" evidence="9">
    <location>
        <begin position="188"/>
        <end position="206"/>
    </location>
</feature>
<dbReference type="Proteomes" id="UP000005090">
    <property type="component" value="Chromosome"/>
</dbReference>
<dbReference type="PANTHER" id="PTHR11562:SF17">
    <property type="entry name" value="RE54080P-RELATED"/>
    <property type="match status" value="1"/>
</dbReference>
<dbReference type="EMBL" id="CM001475">
    <property type="protein sequence ID" value="EIC27917.1"/>
    <property type="molecule type" value="Genomic_DNA"/>
</dbReference>
<evidence type="ECO:0000256" key="2">
    <source>
        <dbReference type="ARBA" id="ARBA00008873"/>
    </source>
</evidence>
<evidence type="ECO:0000256" key="6">
    <source>
        <dbReference type="ARBA" id="ARBA00022989"/>
    </source>
</evidence>
<evidence type="ECO:0000256" key="1">
    <source>
        <dbReference type="ARBA" id="ARBA00004141"/>
    </source>
</evidence>
<keyword evidence="4 9" id="KW-0812">Transmembrane</keyword>
<feature type="domain" description="Cation efflux protein cytoplasmic" evidence="11">
    <location>
        <begin position="217"/>
        <end position="291"/>
    </location>
</feature>
<keyword evidence="13" id="KW-1185">Reference proteome</keyword>
<evidence type="ECO:0000259" key="11">
    <source>
        <dbReference type="Pfam" id="PF16916"/>
    </source>
</evidence>